<dbReference type="Pfam" id="PF01545">
    <property type="entry name" value="Cation_efflux"/>
    <property type="match status" value="1"/>
</dbReference>
<feature type="domain" description="Cation efflux protein transmembrane" evidence="8">
    <location>
        <begin position="29"/>
        <end position="220"/>
    </location>
</feature>
<dbReference type="PANTHER" id="PTHR43840:SF50">
    <property type="entry name" value="MANGANESE EFFLUX SYSTEM PROTEIN MNES"/>
    <property type="match status" value="1"/>
</dbReference>
<keyword evidence="4 7" id="KW-0812">Transmembrane</keyword>
<keyword evidence="5 7" id="KW-1133">Transmembrane helix</keyword>
<dbReference type="SUPFAM" id="SSF161111">
    <property type="entry name" value="Cation efflux protein transmembrane domain-like"/>
    <property type="match status" value="1"/>
</dbReference>
<evidence type="ECO:0000256" key="7">
    <source>
        <dbReference type="SAM" id="Phobius"/>
    </source>
</evidence>
<keyword evidence="10" id="KW-1185">Reference proteome</keyword>
<evidence type="ECO:0000256" key="5">
    <source>
        <dbReference type="ARBA" id="ARBA00022989"/>
    </source>
</evidence>
<feature type="transmembrane region" description="Helical" evidence="7">
    <location>
        <begin position="128"/>
        <end position="149"/>
    </location>
</feature>
<keyword evidence="3" id="KW-0813">Transport</keyword>
<dbReference type="PANTHER" id="PTHR43840">
    <property type="entry name" value="MITOCHONDRIAL METAL TRANSPORTER 1-RELATED"/>
    <property type="match status" value="1"/>
</dbReference>
<evidence type="ECO:0000313" key="10">
    <source>
        <dbReference type="Proteomes" id="UP001519306"/>
    </source>
</evidence>
<feature type="transmembrane region" description="Helical" evidence="7">
    <location>
        <begin position="21"/>
        <end position="45"/>
    </location>
</feature>
<evidence type="ECO:0000256" key="6">
    <source>
        <dbReference type="ARBA" id="ARBA00023136"/>
    </source>
</evidence>
<evidence type="ECO:0000256" key="3">
    <source>
        <dbReference type="ARBA" id="ARBA00022448"/>
    </source>
</evidence>
<evidence type="ECO:0000259" key="8">
    <source>
        <dbReference type="Pfam" id="PF01545"/>
    </source>
</evidence>
<comment type="subcellular location">
    <subcellularLocation>
        <location evidence="1">Membrane</location>
        <topology evidence="1">Multi-pass membrane protein</topology>
    </subcellularLocation>
</comment>
<comment type="caution">
    <text evidence="9">The sequence shown here is derived from an EMBL/GenBank/DDBJ whole genome shotgun (WGS) entry which is preliminary data.</text>
</comment>
<evidence type="ECO:0000313" key="9">
    <source>
        <dbReference type="EMBL" id="MBP2024717.1"/>
    </source>
</evidence>
<proteinExistence type="inferred from homology"/>
<dbReference type="InterPro" id="IPR050291">
    <property type="entry name" value="CDF_Transporter"/>
</dbReference>
<feature type="transmembrane region" description="Helical" evidence="7">
    <location>
        <begin position="170"/>
        <end position="189"/>
    </location>
</feature>
<accession>A0ABS4KAB8</accession>
<dbReference type="InterPro" id="IPR036837">
    <property type="entry name" value="Cation_efflux_CTD_sf"/>
</dbReference>
<feature type="transmembrane region" description="Helical" evidence="7">
    <location>
        <begin position="65"/>
        <end position="83"/>
    </location>
</feature>
<dbReference type="Gene3D" id="1.20.1510.10">
    <property type="entry name" value="Cation efflux protein transmembrane domain"/>
    <property type="match status" value="1"/>
</dbReference>
<dbReference type="NCBIfam" id="TIGR01297">
    <property type="entry name" value="CDF"/>
    <property type="match status" value="1"/>
</dbReference>
<dbReference type="EMBL" id="JAGGLJ010000002">
    <property type="protein sequence ID" value="MBP2024717.1"/>
    <property type="molecule type" value="Genomic_DNA"/>
</dbReference>
<dbReference type="Proteomes" id="UP001519306">
    <property type="component" value="Unassembled WGS sequence"/>
</dbReference>
<dbReference type="InterPro" id="IPR058533">
    <property type="entry name" value="Cation_efflux_TM"/>
</dbReference>
<protein>
    <submittedName>
        <fullName evidence="9">Cation diffusion facilitator family transporter</fullName>
    </submittedName>
</protein>
<dbReference type="RefSeq" id="WP_210060026.1">
    <property type="nucleotide sequence ID" value="NZ_JAGGLJ010000002.1"/>
</dbReference>
<evidence type="ECO:0000256" key="2">
    <source>
        <dbReference type="ARBA" id="ARBA00008114"/>
    </source>
</evidence>
<keyword evidence="6 7" id="KW-0472">Membrane</keyword>
<reference evidence="9 10" key="1">
    <citation type="submission" date="2021-03" db="EMBL/GenBank/DDBJ databases">
        <title>Genomic Encyclopedia of Type Strains, Phase IV (KMG-IV): sequencing the most valuable type-strain genomes for metagenomic binning, comparative biology and taxonomic classification.</title>
        <authorList>
            <person name="Goeker M."/>
        </authorList>
    </citation>
    <scope>NUCLEOTIDE SEQUENCE [LARGE SCALE GENOMIC DNA]</scope>
    <source>
        <strain evidence="9 10">DSM 27563</strain>
    </source>
</reference>
<feature type="transmembrane region" description="Helical" evidence="7">
    <location>
        <begin position="195"/>
        <end position="213"/>
    </location>
</feature>
<sequence>MNIDERLKIKIEKKLKKGSRISWIIVAAIVGILVNTLLAIVKVLIGLFSNSIAITSDAINNLSDALSSIVTIVGIIFASKSANKKHPYGYGRIEYISSLIISVLLVIVGWEFFKTSIDFIKNPKEIKFNIFSLIVLLFAIVGKIFLGSYNKKIGKKTNSPALMASSKDSYSDVLISTMTVISTLIYMIFDVLIDGYVGIFISLFIIFSGISLIDDTLNSIIGKEPEEKVVNEIYKFVKKSEKVEGAYDLILNNYGPERYIGSINVAFLDTMSLSEASLEILKLQNSVFKKFGIYLVFGIYSKNTQNENVSRDEKKIREIISKYNGIESMHAFYILYEEKLIRIDIVVDFNVKNVNELVKNIRRDISKIYIDYEIILNIDHNYV</sequence>
<feature type="transmembrane region" description="Helical" evidence="7">
    <location>
        <begin position="95"/>
        <end position="113"/>
    </location>
</feature>
<gene>
    <name evidence="9" type="ORF">J2Z71_000233</name>
</gene>
<name>A0ABS4KAB8_9FIRM</name>
<evidence type="ECO:0000256" key="4">
    <source>
        <dbReference type="ARBA" id="ARBA00022692"/>
    </source>
</evidence>
<organism evidence="9 10">
    <name type="scientific">Peptoniphilus stercorisuis</name>
    <dbReference type="NCBI Taxonomy" id="1436965"/>
    <lineage>
        <taxon>Bacteria</taxon>
        <taxon>Bacillati</taxon>
        <taxon>Bacillota</taxon>
        <taxon>Tissierellia</taxon>
        <taxon>Tissierellales</taxon>
        <taxon>Peptoniphilaceae</taxon>
        <taxon>Peptoniphilus</taxon>
    </lineage>
</organism>
<dbReference type="InterPro" id="IPR002524">
    <property type="entry name" value="Cation_efflux"/>
</dbReference>
<dbReference type="SUPFAM" id="SSF160240">
    <property type="entry name" value="Cation efflux protein cytoplasmic domain-like"/>
    <property type="match status" value="1"/>
</dbReference>
<comment type="similarity">
    <text evidence="2">Belongs to the cation diffusion facilitator (CDF) transporter (TC 2.A.4) family.</text>
</comment>
<dbReference type="InterPro" id="IPR027469">
    <property type="entry name" value="Cation_efflux_TMD_sf"/>
</dbReference>
<evidence type="ECO:0000256" key="1">
    <source>
        <dbReference type="ARBA" id="ARBA00004141"/>
    </source>
</evidence>